<evidence type="ECO:0000313" key="2">
    <source>
        <dbReference type="EMBL" id="BAO98329.1"/>
    </source>
</evidence>
<accession>A0A060PRV9</accession>
<feature type="transmembrane region" description="Helical" evidence="1">
    <location>
        <begin position="70"/>
        <end position="91"/>
    </location>
</feature>
<dbReference type="RefSeq" id="WP_041051283.1">
    <property type="nucleotide sequence ID" value="NZ_AP014523.1"/>
</dbReference>
<keyword evidence="1" id="KW-1133">Transmembrane helix</keyword>
<keyword evidence="1" id="KW-0812">Transmembrane</keyword>
<evidence type="ECO:0000256" key="1">
    <source>
        <dbReference type="SAM" id="Phobius"/>
    </source>
</evidence>
<dbReference type="EMBL" id="AP014523">
    <property type="protein sequence ID" value="BAO98329.1"/>
    <property type="molecule type" value="Genomic_DNA"/>
</dbReference>
<dbReference type="HOGENOM" id="CLU_136788_1_0_7"/>
<dbReference type="Pfam" id="PF02325">
    <property type="entry name" value="CCB3_YggT"/>
    <property type="match status" value="1"/>
</dbReference>
<dbReference type="AlphaFoldDB" id="A0A060PRV9"/>
<dbReference type="GO" id="GO:0016020">
    <property type="term" value="C:membrane"/>
    <property type="evidence" value="ECO:0007669"/>
    <property type="project" value="InterPro"/>
</dbReference>
<dbReference type="InterPro" id="IPR003425">
    <property type="entry name" value="CCB3/YggT"/>
</dbReference>
<organism evidence="2 3">
    <name type="scientific">Helicobacter pylori NY40</name>
    <dbReference type="NCBI Taxonomy" id="1426844"/>
    <lineage>
        <taxon>Bacteria</taxon>
        <taxon>Pseudomonadati</taxon>
        <taxon>Campylobacterota</taxon>
        <taxon>Epsilonproteobacteria</taxon>
        <taxon>Campylobacterales</taxon>
        <taxon>Helicobacteraceae</taxon>
        <taxon>Helicobacter</taxon>
    </lineage>
</organism>
<feature type="transmembrane region" description="Helical" evidence="1">
    <location>
        <begin position="7"/>
        <end position="31"/>
    </location>
</feature>
<keyword evidence="1" id="KW-0472">Membrane</keyword>
<gene>
    <name evidence="2" type="ORF">NY40_1322</name>
</gene>
<protein>
    <submittedName>
        <fullName evidence="2">Integral membrane protein</fullName>
    </submittedName>
</protein>
<name>A0A060PRV9_HELPX</name>
<dbReference type="Proteomes" id="UP000031662">
    <property type="component" value="Chromosome"/>
</dbReference>
<sequence>MIFSTLINAIAVILSSLITIYMWVVIIYSLLGFVQPNPNNPIMQILARLCEPVFYFLRSRFKLVFNGLDFAPLVVVIVLKFLDLTLIQWLFMLAKSL</sequence>
<evidence type="ECO:0000313" key="3">
    <source>
        <dbReference type="Proteomes" id="UP000031662"/>
    </source>
</evidence>
<proteinExistence type="predicted"/>
<reference evidence="2 3" key="1">
    <citation type="submission" date="2013-11" db="EMBL/GenBank/DDBJ databases">
        <title>Estimation of Helicobacter pylori bacteriophage ecology using H. pylori isolates.</title>
        <authorList>
            <person name="Uchiyama J."/>
            <person name="Takemura-Uchiyama I."/>
            <person name="Ujihara T."/>
            <person name="Matsuzaki S."/>
        </authorList>
    </citation>
    <scope>NUCLEOTIDE SEQUENCE [LARGE SCALE GENOMIC DNA]</scope>
    <source>
        <strain evidence="2 3">NY40</strain>
    </source>
</reference>